<dbReference type="EnsemblPlants" id="AVESA.00010b.r2.3AG0410730.2">
    <property type="protein sequence ID" value="AVESA.00010b.r2.3AG0410730.2.CDS"/>
    <property type="gene ID" value="AVESA.00010b.r2.3AG0410730"/>
</dbReference>
<proteinExistence type="predicted"/>
<name>A0ACD5VBT4_AVESA</name>
<organism evidence="1 2">
    <name type="scientific">Avena sativa</name>
    <name type="common">Oat</name>
    <dbReference type="NCBI Taxonomy" id="4498"/>
    <lineage>
        <taxon>Eukaryota</taxon>
        <taxon>Viridiplantae</taxon>
        <taxon>Streptophyta</taxon>
        <taxon>Embryophyta</taxon>
        <taxon>Tracheophyta</taxon>
        <taxon>Spermatophyta</taxon>
        <taxon>Magnoliopsida</taxon>
        <taxon>Liliopsida</taxon>
        <taxon>Poales</taxon>
        <taxon>Poaceae</taxon>
        <taxon>BOP clade</taxon>
        <taxon>Pooideae</taxon>
        <taxon>Poodae</taxon>
        <taxon>Poeae</taxon>
        <taxon>Poeae Chloroplast Group 1 (Aveneae type)</taxon>
        <taxon>Aveninae</taxon>
        <taxon>Avena</taxon>
    </lineage>
</organism>
<keyword evidence="2" id="KW-1185">Reference proteome</keyword>
<evidence type="ECO:0000313" key="2">
    <source>
        <dbReference type="Proteomes" id="UP001732700"/>
    </source>
</evidence>
<accession>A0ACD5VBT4</accession>
<dbReference type="Proteomes" id="UP001732700">
    <property type="component" value="Chromosome 3A"/>
</dbReference>
<evidence type="ECO:0000313" key="1">
    <source>
        <dbReference type="EnsemblPlants" id="AVESA.00010b.r2.3AG0410730.2.CDS"/>
    </source>
</evidence>
<protein>
    <submittedName>
        <fullName evidence="1">Uncharacterized protein</fullName>
    </submittedName>
</protein>
<sequence>MHYKRWRKRAVLWFENLNCYSATLGKPEGDLSAEQEANFKKADTMFMAALFSVLGDNIVDPYMSFDNGKDAWEALEAKFGVSDAGTELYVMEQFYDYRMVDERSVVEQAHEIQSLAKELEQFKCSLTDKFVAGGIIAKLPPSWRNFATSLKHKRQEFSITDLIGSLHVEDKARAKDKTARGLEGGSTVNLVQRKNFQSHKFKNKNKTEGKGKFDGKNKATHSTNFKKKNDKRKGSCHVCGDPGHWAPSCPNRFDKRQHGNNGNAANVVISDTEMKDAGYGLKDFFRADGKRLTCFCSWCWYVSYVCGLLQVFWTNPGFVVLLCSKDHNVLPNSPSFREEANSSCLRAISIAFLLLVLGCTVEFQSTPVFLQAGFFLKKKLPSRACPLSRRCGKVIFNRWVRLRLFDVTFLSWSWTVCVLTMNGPYIEEFSSSLTTVQQAGERIFENIIKSEDGRKVIYYNGWDGSGASVVLRYVAAIIPSRRAIPELCFGKIIFIDCSKWKNRRAVQREIAKELKLDRSVMVILDKQDEEDDFWGINESYRNEIDSVAKVINQTLSTTKFIMFFINGSDKEIDVSSLGIPITRFGKNIVIWTFDKSSLTIMGVKKFELRRKLNYTHRFWTSCISISNFAISNLQGLLHQQATTIVARCPGMQDIDPTMVTECRIYGLLLLYNFHLATNFDWLSHACNYWICDAIIKGDRAWDISKALHGEISWECDASLIDEEVKKLIKHLEPRFLVLEDGDVYKQGPYRWMSVTSSNIDLHGMQTIPAEASSFFLAFERSDHKMGSGPFQKEKRKQMKSPHTYKEIEKMEDRNKWLTKLFPHLPPWLTHRSATTDNPSTGIPNGMFENASNLGVLVLCSCAFNFASPPFRKCHNLRFLGLDHCTHKIGEADNNDHGEWAWLSNLLVLDLRYTDWDEILSEEKIDLIKNITELNIEGIRCWQYTAQLQGQLPNLQRLQIIRPTCLWETSNDVDDSFIDKTSMEILDLSGNSYMKIIPKSLSTASSLQMLILDGCDGLEDIIALGRLPPSLRSFSFDGYGPASQRTPIVELPLKHFRPSTVEDKKDISTSKISLEGCTELDNMFLRGLNNLVELDLSGTAIKILDFKTMVVQVPRLKRLYLIGCKQLRAIIFLHDIHNSKVEPDLELMSIDTRAGIVCPRASIDKTKSFWLRVHAIVVDARLIHSVGSLTATDMKDVSYNIHVTSSPAYDGVVQFEETNNGKFDHCDQGSLEQLIPAVQYSDVLSMVCNPPMQAFPQPPATRLDAHIEIAKGSYYVESGLKGMLGYLMGETAESLHLHDVSIDAIIPRTQHYTWNNLRWCRVERCPKLDTVFPSVSSAFPSNSSGFFKLETFWASDLLMARWIWSKGRLHGSVSLSDTNSFKNLQHLHLRSCPSIQFVLPAWVSSFPSLQTLHIIHCGNLGHVFVLDNEYPEEITTSGVKFPKLKTVHLHDLPKLQEICEVKMVAPALKSIKIRGCWGLRRLPSVAARGQGEKKPTVEIEKDVWDALEWDAGHCPDHFEAPVHSRYYKKKLPKVSFLR</sequence>
<reference evidence="1" key="1">
    <citation type="submission" date="2021-05" db="EMBL/GenBank/DDBJ databases">
        <authorList>
            <person name="Scholz U."/>
            <person name="Mascher M."/>
            <person name="Fiebig A."/>
        </authorList>
    </citation>
    <scope>NUCLEOTIDE SEQUENCE [LARGE SCALE GENOMIC DNA]</scope>
</reference>
<reference evidence="1" key="2">
    <citation type="submission" date="2025-09" db="UniProtKB">
        <authorList>
            <consortium name="EnsemblPlants"/>
        </authorList>
    </citation>
    <scope>IDENTIFICATION</scope>
</reference>